<dbReference type="OrthoDB" id="8686700at2"/>
<dbReference type="InterPro" id="IPR019734">
    <property type="entry name" value="TPR_rpt"/>
</dbReference>
<name>A0A3M6QM20_9BURK</name>
<dbReference type="SUPFAM" id="SSF48452">
    <property type="entry name" value="TPR-like"/>
    <property type="match status" value="2"/>
</dbReference>
<dbReference type="PANTHER" id="PTHR45641">
    <property type="entry name" value="TETRATRICOPEPTIDE REPEAT PROTEIN (AFU_ORTHOLOGUE AFUA_6G03870)"/>
    <property type="match status" value="1"/>
</dbReference>
<dbReference type="Pfam" id="PF13424">
    <property type="entry name" value="TPR_12"/>
    <property type="match status" value="3"/>
</dbReference>
<organism evidence="4 5">
    <name type="scientific">Corticibacter populi</name>
    <dbReference type="NCBI Taxonomy" id="1550736"/>
    <lineage>
        <taxon>Bacteria</taxon>
        <taxon>Pseudomonadati</taxon>
        <taxon>Pseudomonadota</taxon>
        <taxon>Betaproteobacteria</taxon>
        <taxon>Burkholderiales</taxon>
        <taxon>Comamonadaceae</taxon>
        <taxon>Corticibacter</taxon>
    </lineage>
</organism>
<dbReference type="AlphaFoldDB" id="A0A3M6QM20"/>
<keyword evidence="5" id="KW-1185">Reference proteome</keyword>
<dbReference type="InterPro" id="IPR011990">
    <property type="entry name" value="TPR-like_helical_dom_sf"/>
</dbReference>
<accession>A0A3M6QM20</accession>
<comment type="caution">
    <text evidence="4">The sequence shown here is derived from an EMBL/GenBank/DDBJ whole genome shotgun (WGS) entry which is preliminary data.</text>
</comment>
<dbReference type="PANTHER" id="PTHR45641:SF19">
    <property type="entry name" value="NEPHROCYSTIN-3"/>
    <property type="match status" value="1"/>
</dbReference>
<dbReference type="Proteomes" id="UP000278006">
    <property type="component" value="Unassembled WGS sequence"/>
</dbReference>
<evidence type="ECO:0000313" key="4">
    <source>
        <dbReference type="EMBL" id="RMX03462.1"/>
    </source>
</evidence>
<proteinExistence type="predicted"/>
<evidence type="ECO:0000256" key="1">
    <source>
        <dbReference type="ARBA" id="ARBA00022737"/>
    </source>
</evidence>
<feature type="region of interest" description="Disordered" evidence="3">
    <location>
        <begin position="526"/>
        <end position="545"/>
    </location>
</feature>
<evidence type="ECO:0000256" key="3">
    <source>
        <dbReference type="SAM" id="MobiDB-lite"/>
    </source>
</evidence>
<dbReference type="Gene3D" id="1.25.40.10">
    <property type="entry name" value="Tetratricopeptide repeat domain"/>
    <property type="match status" value="3"/>
</dbReference>
<evidence type="ECO:0000256" key="2">
    <source>
        <dbReference type="ARBA" id="ARBA00022803"/>
    </source>
</evidence>
<sequence>MWRFRQPMRRAASRVRTRPLRRRWAMWNSTARCRPMACGPESGGPPVRNARLIRSGFRFLLRFRSTPRWQRLVAALLLAIAAATGLGSGMALAAADDAAAGQRQWQSLYARAQDAYGRRDWTGAEQAARQALAQARAGQGQTGPFVASSQNILALSLQRQGRLQEAAELLGEALETSRQTLGRHANTASLAFNLGSVQEELGPGQTADQQHALASYEQALRIADALPGDTAATQVGQQALAALGRLHAERGEAQRADAYNRRLLQSQASLPPDLRADALLRQGMALTQQGQWSEAQAALEESLQLFEAAHGARDAAVVPALTALANLHHASGQHERAVPLHQRAMDILRQQTVQGGAQEAVLAGHLNELALWQLQDRQFEPARAGFEEVLALLERQNGDAKTAGEKTLARADVVGNLAQLEGQAGQDDVSRDLHRQALALYRAAPQGLPAQLGQARSLNFLAAFDYRRRRFAEAEPQFLQALALMEQALGTADERLLPVLQNLEALYLSQGRAEQARPYQLRVHELQRKQQAGQQAGDAAGTAGP</sequence>
<gene>
    <name evidence="4" type="ORF">D8I35_16395</name>
</gene>
<reference evidence="4 5" key="1">
    <citation type="submission" date="2018-10" db="EMBL/GenBank/DDBJ databases">
        <title>Draft genome of Cortibacter populi DSM10536.</title>
        <authorList>
            <person name="Bernier A.-M."/>
            <person name="Bernard K."/>
        </authorList>
    </citation>
    <scope>NUCLEOTIDE SEQUENCE [LARGE SCALE GENOMIC DNA]</scope>
    <source>
        <strain evidence="4 5">DSM 105136</strain>
    </source>
</reference>
<dbReference type="SMART" id="SM00028">
    <property type="entry name" value="TPR"/>
    <property type="match status" value="6"/>
</dbReference>
<protein>
    <submittedName>
        <fullName evidence="4">Tetratricopeptide repeat protein</fullName>
    </submittedName>
</protein>
<evidence type="ECO:0000313" key="5">
    <source>
        <dbReference type="Proteomes" id="UP000278006"/>
    </source>
</evidence>
<keyword evidence="2" id="KW-0802">TPR repeat</keyword>
<dbReference type="EMBL" id="RDQO01000006">
    <property type="protein sequence ID" value="RMX03462.1"/>
    <property type="molecule type" value="Genomic_DNA"/>
</dbReference>
<feature type="compositionally biased region" description="Low complexity" evidence="3">
    <location>
        <begin position="530"/>
        <end position="545"/>
    </location>
</feature>
<keyword evidence="1" id="KW-0677">Repeat</keyword>